<comment type="caution">
    <text evidence="1">The sequence shown here is derived from an EMBL/GenBank/DDBJ whole genome shotgun (WGS) entry which is preliminary data.</text>
</comment>
<dbReference type="EMBL" id="JAPWHE010000002">
    <property type="protein sequence ID" value="MCZ4329464.1"/>
    <property type="molecule type" value="Genomic_DNA"/>
</dbReference>
<protein>
    <recommendedName>
        <fullName evidence="3">Type III secretion chaperone SycN</fullName>
    </recommendedName>
</protein>
<gene>
    <name evidence="1" type="ORF">O4H32_05800</name>
</gene>
<accession>A0ABT4M2B9</accession>
<dbReference type="SUPFAM" id="SSF69635">
    <property type="entry name" value="Type III secretory system chaperone-like"/>
    <property type="match status" value="1"/>
</dbReference>
<dbReference type="RefSeq" id="WP_269357522.1">
    <property type="nucleotide sequence ID" value="NZ_JAPWHE010000002.1"/>
</dbReference>
<sequence>MSSPNAILQQFGEATGIPDLGFDTRGQAIFRTEPGRLLGLELTDREILVYAALPVRYDSGDWMRRACRRAHHSQLGDWPVQPALREYDGIAHLLALTRLDEHAFTEPRLRQALEYLSQWLDALGADT</sequence>
<dbReference type="Proteomes" id="UP001068379">
    <property type="component" value="Unassembled WGS sequence"/>
</dbReference>
<proteinExistence type="predicted"/>
<dbReference type="Gene3D" id="3.30.1460.10">
    <property type="match status" value="1"/>
</dbReference>
<name>A0ABT4M2B9_9BURK</name>
<reference evidence="1" key="1">
    <citation type="submission" date="2022-12" db="EMBL/GenBank/DDBJ databases">
        <title>Bacterial isolates from different developmental stages of Nematostella vectensis.</title>
        <authorList>
            <person name="Fraune S."/>
        </authorList>
    </citation>
    <scope>NUCLEOTIDE SEQUENCE</scope>
    <source>
        <strain evidence="1">G21619-S1</strain>
    </source>
</reference>
<keyword evidence="2" id="KW-1185">Reference proteome</keyword>
<organism evidence="1 2">
    <name type="scientific">Castellaniella denitrificans</name>
    <dbReference type="NCBI Taxonomy" id="56119"/>
    <lineage>
        <taxon>Bacteria</taxon>
        <taxon>Pseudomonadati</taxon>
        <taxon>Pseudomonadota</taxon>
        <taxon>Betaproteobacteria</taxon>
        <taxon>Burkholderiales</taxon>
        <taxon>Alcaligenaceae</taxon>
        <taxon>Castellaniella</taxon>
    </lineage>
</organism>
<evidence type="ECO:0008006" key="3">
    <source>
        <dbReference type="Google" id="ProtNLM"/>
    </source>
</evidence>
<evidence type="ECO:0000313" key="2">
    <source>
        <dbReference type="Proteomes" id="UP001068379"/>
    </source>
</evidence>
<evidence type="ECO:0000313" key="1">
    <source>
        <dbReference type="EMBL" id="MCZ4329464.1"/>
    </source>
</evidence>